<dbReference type="GO" id="GO:0000271">
    <property type="term" value="P:polysaccharide biosynthetic process"/>
    <property type="evidence" value="ECO:0007669"/>
    <property type="project" value="TreeGrafter"/>
</dbReference>
<dbReference type="GO" id="GO:0016747">
    <property type="term" value="F:acyltransferase activity, transferring groups other than amino-acyl groups"/>
    <property type="evidence" value="ECO:0007669"/>
    <property type="project" value="InterPro"/>
</dbReference>
<feature type="transmembrane region" description="Helical" evidence="1">
    <location>
        <begin position="203"/>
        <end position="222"/>
    </location>
</feature>
<dbReference type="KEGG" id="mcic:A4R28_27120"/>
<keyword evidence="1" id="KW-1133">Transmembrane helix</keyword>
<dbReference type="EMBL" id="CP088147">
    <property type="protein sequence ID" value="UTU52116.1"/>
    <property type="molecule type" value="Genomic_DNA"/>
</dbReference>
<dbReference type="PANTHER" id="PTHR23028">
    <property type="entry name" value="ACETYLTRANSFERASE"/>
    <property type="match status" value="1"/>
</dbReference>
<evidence type="ECO:0000313" key="4">
    <source>
        <dbReference type="Proteomes" id="UP001060070"/>
    </source>
</evidence>
<feature type="transmembrane region" description="Helical" evidence="1">
    <location>
        <begin position="30"/>
        <end position="52"/>
    </location>
</feature>
<feature type="transmembrane region" description="Helical" evidence="1">
    <location>
        <begin position="228"/>
        <end position="246"/>
    </location>
</feature>
<dbReference type="InterPro" id="IPR050879">
    <property type="entry name" value="Acyltransferase_3"/>
</dbReference>
<evidence type="ECO:0000313" key="3">
    <source>
        <dbReference type="EMBL" id="UTU52116.1"/>
    </source>
</evidence>
<feature type="transmembrane region" description="Helical" evidence="1">
    <location>
        <begin position="280"/>
        <end position="298"/>
    </location>
</feature>
<dbReference type="GeneID" id="91558982"/>
<name>A0AB38TC92_9HYPH</name>
<feature type="transmembrane region" description="Helical" evidence="1">
    <location>
        <begin position="160"/>
        <end position="191"/>
    </location>
</feature>
<dbReference type="Pfam" id="PF01757">
    <property type="entry name" value="Acyl_transf_3"/>
    <property type="match status" value="1"/>
</dbReference>
<reference evidence="3 4" key="1">
    <citation type="journal article" date="2022" name="Microbiol. Resour. Announc.">
        <title>Complete Genome Sequence of Mesorhizobium ciceri Strain R30, a Rhizobium Used as a Commercial Inoculant for Chickpea in Argentina.</title>
        <authorList>
            <person name="Foresto E."/>
            <person name="Revale S."/>
            <person name="Primo E."/>
            <person name="Nievas F."/>
            <person name="Carezzano E."/>
            <person name="Puente M."/>
            <person name="Alzari P."/>
            <person name="Mart M."/>
            <person name="Ben-Assaya M."/>
            <person name="Mornico D."/>
            <person name="Santoro M."/>
            <person name="Mart F."/>
            <person name="Giordano W."/>
            <person name="Bogino P."/>
        </authorList>
    </citation>
    <scope>NUCLEOTIDE SEQUENCE [LARGE SCALE GENOMIC DNA]</scope>
    <source>
        <strain evidence="3 4">R30</strain>
    </source>
</reference>
<accession>A0AB38TC92</accession>
<dbReference type="Proteomes" id="UP001060070">
    <property type="component" value="Chromosome"/>
</dbReference>
<sequence>MTVASTVGVESPTVLPDSTNVRRKLLGLQVLRFVAAFAVVLFHIGSGFQIEFGLKENIFGFGASGVDIFFVISGFIIAYTTDEAKGAWQFCRRRIVRIVPLYWTLTAGIVLIALMKPGLLNSTVVSGETILKSLFFIPFEKVDGSIQPLLFLGWSLNYEMFFYAIYAACIACGLRGPLSPSMFIVVLVAMGQFIQSENVAWRFYTNPLMLEFVFGILLYLAYVHSAKLFVGRTWLMLAIFVATIAIRQMIPDLPWLLANGVPAVVLTAAALSWSPPRTRAITFLVLLGDASYSLYLSHPYVIQLASKLLPHQSGLMAQGLAGIVACALSIAVSIVLYTMIERPAQALFNGLAARRQASSTLRKTENHI</sequence>
<dbReference type="RefSeq" id="WP_024501842.1">
    <property type="nucleotide sequence ID" value="NZ_CP015062.1"/>
</dbReference>
<feature type="transmembrane region" description="Helical" evidence="1">
    <location>
        <begin position="319"/>
        <end position="340"/>
    </location>
</feature>
<keyword evidence="4" id="KW-1185">Reference proteome</keyword>
<keyword evidence="1" id="KW-0472">Membrane</keyword>
<keyword evidence="3" id="KW-0012">Acyltransferase</keyword>
<keyword evidence="3" id="KW-0808">Transferase</keyword>
<dbReference type="AlphaFoldDB" id="A0AB38TC92"/>
<feature type="transmembrane region" description="Helical" evidence="1">
    <location>
        <begin position="58"/>
        <end position="80"/>
    </location>
</feature>
<dbReference type="GO" id="GO:0016020">
    <property type="term" value="C:membrane"/>
    <property type="evidence" value="ECO:0007669"/>
    <property type="project" value="TreeGrafter"/>
</dbReference>
<feature type="transmembrane region" description="Helical" evidence="1">
    <location>
        <begin position="253"/>
        <end position="274"/>
    </location>
</feature>
<evidence type="ECO:0000259" key="2">
    <source>
        <dbReference type="Pfam" id="PF01757"/>
    </source>
</evidence>
<proteinExistence type="predicted"/>
<dbReference type="PANTHER" id="PTHR23028:SF131">
    <property type="entry name" value="BLR2367 PROTEIN"/>
    <property type="match status" value="1"/>
</dbReference>
<feature type="domain" description="Acyltransferase 3" evidence="2">
    <location>
        <begin position="27"/>
        <end position="337"/>
    </location>
</feature>
<feature type="transmembrane region" description="Helical" evidence="1">
    <location>
        <begin position="101"/>
        <end position="119"/>
    </location>
</feature>
<evidence type="ECO:0000256" key="1">
    <source>
        <dbReference type="SAM" id="Phobius"/>
    </source>
</evidence>
<dbReference type="InterPro" id="IPR002656">
    <property type="entry name" value="Acyl_transf_3_dom"/>
</dbReference>
<organism evidence="3 4">
    <name type="scientific">Mesorhizobium ciceri</name>
    <dbReference type="NCBI Taxonomy" id="39645"/>
    <lineage>
        <taxon>Bacteria</taxon>
        <taxon>Pseudomonadati</taxon>
        <taxon>Pseudomonadota</taxon>
        <taxon>Alphaproteobacteria</taxon>
        <taxon>Hyphomicrobiales</taxon>
        <taxon>Phyllobacteriaceae</taxon>
        <taxon>Mesorhizobium</taxon>
    </lineage>
</organism>
<protein>
    <submittedName>
        <fullName evidence="3">Acyltransferase</fullName>
    </submittedName>
</protein>
<keyword evidence="1" id="KW-0812">Transmembrane</keyword>
<gene>
    <name evidence="3" type="ORF">LRP29_01260</name>
</gene>